<proteinExistence type="predicted"/>
<gene>
    <name evidence="2" type="ORF">EYF80_025541</name>
</gene>
<accession>A0A4Z2HFH8</accession>
<evidence type="ECO:0000313" key="3">
    <source>
        <dbReference type="Proteomes" id="UP000314294"/>
    </source>
</evidence>
<keyword evidence="1" id="KW-0732">Signal</keyword>
<dbReference type="EMBL" id="SRLO01000256">
    <property type="protein sequence ID" value="TNN64290.1"/>
    <property type="molecule type" value="Genomic_DNA"/>
</dbReference>
<comment type="caution">
    <text evidence="2">The sequence shown here is derived from an EMBL/GenBank/DDBJ whole genome shotgun (WGS) entry which is preliminary data.</text>
</comment>
<dbReference type="Proteomes" id="UP000314294">
    <property type="component" value="Unassembled WGS sequence"/>
</dbReference>
<sequence>MTVLISLGLLSCPETSASLITNKTKELQNNVMVDYSELVIRRGRPAAAQEVGPLDLHRLTLPVVQSQDEVEEVGLAQVGGRLLLKVSPGQTHSTADTHARMSRC</sequence>
<feature type="signal peptide" evidence="1">
    <location>
        <begin position="1"/>
        <end position="17"/>
    </location>
</feature>
<evidence type="ECO:0000256" key="1">
    <source>
        <dbReference type="SAM" id="SignalP"/>
    </source>
</evidence>
<dbReference type="AlphaFoldDB" id="A0A4Z2HFH8"/>
<protein>
    <submittedName>
        <fullName evidence="2">Uncharacterized protein</fullName>
    </submittedName>
</protein>
<name>A0A4Z2HFH8_9TELE</name>
<feature type="chain" id="PRO_5021251157" evidence="1">
    <location>
        <begin position="18"/>
        <end position="104"/>
    </location>
</feature>
<evidence type="ECO:0000313" key="2">
    <source>
        <dbReference type="EMBL" id="TNN64290.1"/>
    </source>
</evidence>
<reference evidence="2 3" key="1">
    <citation type="submission" date="2019-03" db="EMBL/GenBank/DDBJ databases">
        <title>First draft genome of Liparis tanakae, snailfish: a comprehensive survey of snailfish specific genes.</title>
        <authorList>
            <person name="Kim W."/>
            <person name="Song I."/>
            <person name="Jeong J.-H."/>
            <person name="Kim D."/>
            <person name="Kim S."/>
            <person name="Ryu S."/>
            <person name="Song J.Y."/>
            <person name="Lee S.K."/>
        </authorList>
    </citation>
    <scope>NUCLEOTIDE SEQUENCE [LARGE SCALE GENOMIC DNA]</scope>
    <source>
        <tissue evidence="2">Muscle</tissue>
    </source>
</reference>
<keyword evidence="3" id="KW-1185">Reference proteome</keyword>
<organism evidence="2 3">
    <name type="scientific">Liparis tanakae</name>
    <name type="common">Tanaka's snailfish</name>
    <dbReference type="NCBI Taxonomy" id="230148"/>
    <lineage>
        <taxon>Eukaryota</taxon>
        <taxon>Metazoa</taxon>
        <taxon>Chordata</taxon>
        <taxon>Craniata</taxon>
        <taxon>Vertebrata</taxon>
        <taxon>Euteleostomi</taxon>
        <taxon>Actinopterygii</taxon>
        <taxon>Neopterygii</taxon>
        <taxon>Teleostei</taxon>
        <taxon>Neoteleostei</taxon>
        <taxon>Acanthomorphata</taxon>
        <taxon>Eupercaria</taxon>
        <taxon>Perciformes</taxon>
        <taxon>Cottioidei</taxon>
        <taxon>Cottales</taxon>
        <taxon>Liparidae</taxon>
        <taxon>Liparis</taxon>
    </lineage>
</organism>